<proteinExistence type="predicted"/>
<dbReference type="Proteomes" id="UP000294563">
    <property type="component" value="Unassembled WGS sequence"/>
</dbReference>
<protein>
    <submittedName>
        <fullName evidence="1">Uncharacterized protein</fullName>
    </submittedName>
</protein>
<reference evidence="1 2" key="1">
    <citation type="submission" date="2019-03" db="EMBL/GenBank/DDBJ databases">
        <title>Genomic Encyclopedia of Archaeal and Bacterial Type Strains, Phase II (KMG-II): from individual species to whole genera.</title>
        <authorList>
            <person name="Goeker M."/>
        </authorList>
    </citation>
    <scope>NUCLEOTIDE SEQUENCE [LARGE SCALE GENOMIC DNA]</scope>
    <source>
        <strain evidence="1 2">DSM 29467</strain>
    </source>
</reference>
<gene>
    <name evidence="1" type="ORF">BDE40_3535</name>
</gene>
<keyword evidence="2" id="KW-1185">Reference proteome</keyword>
<accession>A0A4R7LB48</accession>
<dbReference type="EMBL" id="SOBH01000005">
    <property type="protein sequence ID" value="TDT72683.1"/>
    <property type="molecule type" value="Genomic_DNA"/>
</dbReference>
<sequence>MRHDLCDADMNKGSISLSGAVGMGTGVMIWTRSLASKNQNFLRACHCFTPHCGAGT</sequence>
<evidence type="ECO:0000313" key="2">
    <source>
        <dbReference type="Proteomes" id="UP000294563"/>
    </source>
</evidence>
<evidence type="ECO:0000313" key="1">
    <source>
        <dbReference type="EMBL" id="TDT72683.1"/>
    </source>
</evidence>
<name>A0A4R7LB48_9RHOB</name>
<organism evidence="1 2">
    <name type="scientific">Litoreibacter halocynthiae</name>
    <dbReference type="NCBI Taxonomy" id="1242689"/>
    <lineage>
        <taxon>Bacteria</taxon>
        <taxon>Pseudomonadati</taxon>
        <taxon>Pseudomonadota</taxon>
        <taxon>Alphaproteobacteria</taxon>
        <taxon>Rhodobacterales</taxon>
        <taxon>Roseobacteraceae</taxon>
        <taxon>Litoreibacter</taxon>
    </lineage>
</organism>
<comment type="caution">
    <text evidence="1">The sequence shown here is derived from an EMBL/GenBank/DDBJ whole genome shotgun (WGS) entry which is preliminary data.</text>
</comment>
<dbReference type="AlphaFoldDB" id="A0A4R7LB48"/>